<dbReference type="SUPFAM" id="SSF46785">
    <property type="entry name" value="Winged helix' DNA-binding domain"/>
    <property type="match status" value="1"/>
</dbReference>
<dbReference type="InterPro" id="IPR014036">
    <property type="entry name" value="DeoR-like_C"/>
</dbReference>
<evidence type="ECO:0000256" key="4">
    <source>
        <dbReference type="ARBA" id="ARBA00023125"/>
    </source>
</evidence>
<dbReference type="AlphaFoldDB" id="A0A286DUI7"/>
<dbReference type="InterPro" id="IPR050313">
    <property type="entry name" value="Carb_Metab_HTH_regulators"/>
</dbReference>
<sequence>MPNTVSHGMVTLGVQRLVAAGAFRPACDAGEVVNDPFAAEGARRNPELRRVAMRRRVAEAGFVRVDALAREFAVSIMTVHRDLDELERRGFLHKVRGGATSAPTTTFHGDLEHRMQAQVEAKSAIAREVLASEVESGQVVALDDSTTSLVLARLLPERAPLTVVTHFLPVVRALAAQPGIELIGLGGRYDASYDSFLGRATAEAASELRPDVLFLSTTAVADGFCYLQSLGTMITRRALIASAARTVAMIDHTKFERRAQHRLVGIADLDRVVVDDGTPELTVRGLRARGARVDVVRG</sequence>
<dbReference type="GO" id="GO:0003677">
    <property type="term" value="F:DNA binding"/>
    <property type="evidence" value="ECO:0007669"/>
    <property type="project" value="UniProtKB-KW"/>
</dbReference>
<accession>A0A286DUI7</accession>
<keyword evidence="5" id="KW-0804">Transcription</keyword>
<gene>
    <name evidence="8" type="ORF">SAMN06297387_105126</name>
</gene>
<proteinExistence type="predicted"/>
<dbReference type="SMART" id="SM00420">
    <property type="entry name" value="HTH_DEOR"/>
    <property type="match status" value="1"/>
</dbReference>
<dbReference type="GO" id="GO:0003700">
    <property type="term" value="F:DNA-binding transcription factor activity"/>
    <property type="evidence" value="ECO:0007669"/>
    <property type="project" value="InterPro"/>
</dbReference>
<evidence type="ECO:0000313" key="9">
    <source>
        <dbReference type="Proteomes" id="UP000219072"/>
    </source>
</evidence>
<dbReference type="Proteomes" id="UP000219072">
    <property type="component" value="Unassembled WGS sequence"/>
</dbReference>
<evidence type="ECO:0000259" key="7">
    <source>
        <dbReference type="PROSITE" id="PS51000"/>
    </source>
</evidence>
<evidence type="ECO:0000313" key="8">
    <source>
        <dbReference type="EMBL" id="SOD62310.1"/>
    </source>
</evidence>
<comment type="function">
    <text evidence="6">Repressor of the lactose catabolism operon. Galactose-6-phosphate is the inducer.</text>
</comment>
<dbReference type="Pfam" id="PF00455">
    <property type="entry name" value="DeoRC"/>
    <property type="match status" value="1"/>
</dbReference>
<evidence type="ECO:0000256" key="3">
    <source>
        <dbReference type="ARBA" id="ARBA00023015"/>
    </source>
</evidence>
<keyword evidence="4" id="KW-0238">DNA-binding</keyword>
<dbReference type="PROSITE" id="PS00894">
    <property type="entry name" value="HTH_DEOR_1"/>
    <property type="match status" value="1"/>
</dbReference>
<dbReference type="InterPro" id="IPR037171">
    <property type="entry name" value="NagB/RpiA_transferase-like"/>
</dbReference>
<organism evidence="8 9">
    <name type="scientific">Streptomyces zhaozhouensis</name>
    <dbReference type="NCBI Taxonomy" id="1300267"/>
    <lineage>
        <taxon>Bacteria</taxon>
        <taxon>Bacillati</taxon>
        <taxon>Actinomycetota</taxon>
        <taxon>Actinomycetes</taxon>
        <taxon>Kitasatosporales</taxon>
        <taxon>Streptomycetaceae</taxon>
        <taxon>Streptomyces</taxon>
    </lineage>
</organism>
<dbReference type="PANTHER" id="PTHR30363:SF4">
    <property type="entry name" value="GLYCEROL-3-PHOSPHATE REGULON REPRESSOR"/>
    <property type="match status" value="1"/>
</dbReference>
<keyword evidence="3" id="KW-0805">Transcription regulation</keyword>
<dbReference type="Gene3D" id="3.40.50.1360">
    <property type="match status" value="1"/>
</dbReference>
<protein>
    <recommendedName>
        <fullName evidence="1">Lactose phosphotransferase system repressor</fullName>
    </recommendedName>
</protein>
<dbReference type="PROSITE" id="PS51000">
    <property type="entry name" value="HTH_DEOR_2"/>
    <property type="match status" value="1"/>
</dbReference>
<dbReference type="InterPro" id="IPR001034">
    <property type="entry name" value="DeoR_HTH"/>
</dbReference>
<name>A0A286DUI7_9ACTN</name>
<dbReference type="SUPFAM" id="SSF100950">
    <property type="entry name" value="NagB/RpiA/CoA transferase-like"/>
    <property type="match status" value="1"/>
</dbReference>
<evidence type="ECO:0000256" key="6">
    <source>
        <dbReference type="ARBA" id="ARBA00024937"/>
    </source>
</evidence>
<feature type="domain" description="HTH deoR-type" evidence="7">
    <location>
        <begin position="46"/>
        <end position="101"/>
    </location>
</feature>
<dbReference type="PANTHER" id="PTHR30363">
    <property type="entry name" value="HTH-TYPE TRANSCRIPTIONAL REGULATOR SRLR-RELATED"/>
    <property type="match status" value="1"/>
</dbReference>
<evidence type="ECO:0000256" key="1">
    <source>
        <dbReference type="ARBA" id="ARBA00021390"/>
    </source>
</evidence>
<dbReference type="InterPro" id="IPR018356">
    <property type="entry name" value="Tscrpt_reg_HTH_DeoR_CS"/>
</dbReference>
<keyword evidence="9" id="KW-1185">Reference proteome</keyword>
<keyword evidence="2" id="KW-0678">Repressor</keyword>
<evidence type="ECO:0000256" key="5">
    <source>
        <dbReference type="ARBA" id="ARBA00023163"/>
    </source>
</evidence>
<dbReference type="PRINTS" id="PR00037">
    <property type="entry name" value="HTHLACR"/>
</dbReference>
<dbReference type="Pfam" id="PF08220">
    <property type="entry name" value="HTH_DeoR"/>
    <property type="match status" value="1"/>
</dbReference>
<dbReference type="SMART" id="SM01134">
    <property type="entry name" value="DeoRC"/>
    <property type="match status" value="1"/>
</dbReference>
<dbReference type="InterPro" id="IPR036390">
    <property type="entry name" value="WH_DNA-bd_sf"/>
</dbReference>
<reference evidence="8 9" key="1">
    <citation type="submission" date="2017-09" db="EMBL/GenBank/DDBJ databases">
        <authorList>
            <person name="Ehlers B."/>
            <person name="Leendertz F.H."/>
        </authorList>
    </citation>
    <scope>NUCLEOTIDE SEQUENCE [LARGE SCALE GENOMIC DNA]</scope>
    <source>
        <strain evidence="8 9">CGMCC 4.7095</strain>
    </source>
</reference>
<dbReference type="EMBL" id="OCNE01000005">
    <property type="protein sequence ID" value="SOD62310.1"/>
    <property type="molecule type" value="Genomic_DNA"/>
</dbReference>
<evidence type="ECO:0000256" key="2">
    <source>
        <dbReference type="ARBA" id="ARBA00022491"/>
    </source>
</evidence>